<dbReference type="InterPro" id="IPR041698">
    <property type="entry name" value="Methyltransf_25"/>
</dbReference>
<dbReference type="SUPFAM" id="SSF53335">
    <property type="entry name" value="S-adenosyl-L-methionine-dependent methyltransferases"/>
    <property type="match status" value="1"/>
</dbReference>
<dbReference type="Proteomes" id="UP001470230">
    <property type="component" value="Unassembled WGS sequence"/>
</dbReference>
<dbReference type="PANTHER" id="PTHR12176">
    <property type="entry name" value="SAM-DEPENDENT METHYLTRANSFERASE SUPERFAMILY PROTEIN"/>
    <property type="match status" value="1"/>
</dbReference>
<accession>A0ABR2HGW4</accession>
<dbReference type="CDD" id="cd02440">
    <property type="entry name" value="AdoMet_MTases"/>
    <property type="match status" value="1"/>
</dbReference>
<evidence type="ECO:0000313" key="6">
    <source>
        <dbReference type="Proteomes" id="UP001470230"/>
    </source>
</evidence>
<dbReference type="InterPro" id="IPR029063">
    <property type="entry name" value="SAM-dependent_MTases_sf"/>
</dbReference>
<evidence type="ECO:0000259" key="4">
    <source>
        <dbReference type="Pfam" id="PF13649"/>
    </source>
</evidence>
<evidence type="ECO:0000313" key="5">
    <source>
        <dbReference type="EMBL" id="KAK8846264.1"/>
    </source>
</evidence>
<proteinExistence type="inferred from homology"/>
<keyword evidence="2" id="KW-0489">Methyltransferase</keyword>
<comment type="caution">
    <text evidence="5">The sequence shown here is derived from an EMBL/GenBank/DDBJ whole genome shotgun (WGS) entry which is preliminary data.</text>
</comment>
<dbReference type="Pfam" id="PF13649">
    <property type="entry name" value="Methyltransf_25"/>
    <property type="match status" value="1"/>
</dbReference>
<keyword evidence="6" id="KW-1185">Reference proteome</keyword>
<keyword evidence="3" id="KW-0808">Transferase</keyword>
<dbReference type="Gene3D" id="3.40.50.150">
    <property type="entry name" value="Vaccinia Virus protein VP39"/>
    <property type="match status" value="1"/>
</dbReference>
<dbReference type="EMBL" id="JAPFFF010000029">
    <property type="protein sequence ID" value="KAK8846264.1"/>
    <property type="molecule type" value="Genomic_DNA"/>
</dbReference>
<comment type="similarity">
    <text evidence="1">Belongs to the methyltransferase superfamily.</text>
</comment>
<dbReference type="InterPro" id="IPR051419">
    <property type="entry name" value="Lys/N-term_MeTrsfase_sf"/>
</dbReference>
<sequence>MLATSSSQFIYSSETEPEIELNKEDIYDEQFILENEIENILPYSKLRYYEKDFWDQRYEKDSSTFEWYFPFYKIQSYVVKFVQGRDFALDIGCGTSSLASDLSYTGFKKVIGLDISSNAISAMKERYSSNPEITWIVGDCMAIKSEKKFDAIFDKGTMDSLLCSGDQRKAKKELSEISTILKPGGCFFLISDGFPKIRTHLFKDPALKFTLIHTKKYELDLGNSQTGFFYMYVLQKG</sequence>
<protein>
    <recommendedName>
        <fullName evidence="4">Methyltransferase domain-containing protein</fullName>
    </recommendedName>
</protein>
<feature type="domain" description="Methyltransferase" evidence="4">
    <location>
        <begin position="89"/>
        <end position="185"/>
    </location>
</feature>
<gene>
    <name evidence="5" type="ORF">M9Y10_020270</name>
</gene>
<dbReference type="PANTHER" id="PTHR12176:SF79">
    <property type="entry name" value="METHYLTRANSFERASE TYPE 11 DOMAIN-CONTAINING PROTEIN"/>
    <property type="match status" value="1"/>
</dbReference>
<evidence type="ECO:0000256" key="1">
    <source>
        <dbReference type="ARBA" id="ARBA00008361"/>
    </source>
</evidence>
<organism evidence="5 6">
    <name type="scientific">Tritrichomonas musculus</name>
    <dbReference type="NCBI Taxonomy" id="1915356"/>
    <lineage>
        <taxon>Eukaryota</taxon>
        <taxon>Metamonada</taxon>
        <taxon>Parabasalia</taxon>
        <taxon>Tritrichomonadida</taxon>
        <taxon>Tritrichomonadidae</taxon>
        <taxon>Tritrichomonas</taxon>
    </lineage>
</organism>
<reference evidence="5 6" key="1">
    <citation type="submission" date="2024-04" db="EMBL/GenBank/DDBJ databases">
        <title>Tritrichomonas musculus Genome.</title>
        <authorList>
            <person name="Alves-Ferreira E."/>
            <person name="Grigg M."/>
            <person name="Lorenzi H."/>
            <person name="Galac M."/>
        </authorList>
    </citation>
    <scope>NUCLEOTIDE SEQUENCE [LARGE SCALE GENOMIC DNA]</scope>
    <source>
        <strain evidence="5 6">EAF2021</strain>
    </source>
</reference>
<evidence type="ECO:0000256" key="3">
    <source>
        <dbReference type="ARBA" id="ARBA00022679"/>
    </source>
</evidence>
<evidence type="ECO:0000256" key="2">
    <source>
        <dbReference type="ARBA" id="ARBA00022603"/>
    </source>
</evidence>
<name>A0ABR2HGW4_9EUKA</name>